<evidence type="ECO:0000313" key="2">
    <source>
        <dbReference type="EMBL" id="ABP66983.2"/>
    </source>
</evidence>
<evidence type="ECO:0000256" key="1">
    <source>
        <dbReference type="SAM" id="Phobius"/>
    </source>
</evidence>
<dbReference type="HOGENOM" id="CLU_2380789_0_0_9"/>
<dbReference type="Proteomes" id="UP000000256">
    <property type="component" value="Chromosome"/>
</dbReference>
<proteinExistence type="predicted"/>
<dbReference type="EMBL" id="CP000679">
    <property type="protein sequence ID" value="ABP66983.2"/>
    <property type="molecule type" value="Genomic_DNA"/>
</dbReference>
<protein>
    <submittedName>
        <fullName evidence="2">Uncharacterized protein</fullName>
    </submittedName>
</protein>
<dbReference type="AlphaFoldDB" id="A4XJ98"/>
<organism evidence="2 3">
    <name type="scientific">Caldicellulosiruptor saccharolyticus (strain ATCC 43494 / DSM 8903 / Tp8T 6331)</name>
    <dbReference type="NCBI Taxonomy" id="351627"/>
    <lineage>
        <taxon>Bacteria</taxon>
        <taxon>Bacillati</taxon>
        <taxon>Bacillota</taxon>
        <taxon>Bacillota incertae sedis</taxon>
        <taxon>Caldicellulosiruptorales</taxon>
        <taxon>Caldicellulosiruptoraceae</taxon>
        <taxon>Caldicellulosiruptor</taxon>
    </lineage>
</organism>
<accession>A4XJ98</accession>
<feature type="transmembrane region" description="Helical" evidence="1">
    <location>
        <begin position="68"/>
        <end position="92"/>
    </location>
</feature>
<reference evidence="2 3" key="1">
    <citation type="journal article" date="2008" name="Appl. Environ. Microbiol.">
        <title>Hydrogenomics of the extremely thermophilic bacterium Caldicellulosiruptor saccharolyticus.</title>
        <authorList>
            <person name="van de Werken H.J."/>
            <person name="Verhaart M.R."/>
            <person name="VanFossen A.L."/>
            <person name="Willquist K."/>
            <person name="Lewis D.L."/>
            <person name="Nichols J.D."/>
            <person name="Goorissen H.P."/>
            <person name="Mongodin E.F."/>
            <person name="Nelson K.E."/>
            <person name="van Niel E.W."/>
            <person name="Stams A.J."/>
            <person name="Ward D.E."/>
            <person name="de Vos W.M."/>
            <person name="van der Oost J."/>
            <person name="Kelly R.M."/>
            <person name="Kengen S.W."/>
        </authorList>
    </citation>
    <scope>NUCLEOTIDE SEQUENCE [LARGE SCALE GENOMIC DNA]</scope>
    <source>
        <strain evidence="3">ATCC 43494 / DSM 8903 / Tp8T 6331</strain>
    </source>
</reference>
<sequence length="94" mass="10784">MEKLKELFPPVTPEQFAGEAGDFFYTLFMFLDNWLKPLSIIFLIVAAICLMIGIPTHSEGLTKVAKRIFTGIFIAWFIRIFGPSLISLFYSFKK</sequence>
<keyword evidence="1" id="KW-1133">Transmembrane helix</keyword>
<keyword evidence="3" id="KW-1185">Reference proteome</keyword>
<keyword evidence="1" id="KW-0812">Transmembrane</keyword>
<dbReference type="STRING" id="351627.Csac_1381"/>
<keyword evidence="1" id="KW-0472">Membrane</keyword>
<gene>
    <name evidence="2" type="ordered locus">Csac_1381</name>
</gene>
<name>A4XJ98_CALS8</name>
<evidence type="ECO:0000313" key="3">
    <source>
        <dbReference type="Proteomes" id="UP000000256"/>
    </source>
</evidence>
<dbReference type="OrthoDB" id="9869160at2"/>
<dbReference type="KEGG" id="csc:Csac_1381"/>
<feature type="transmembrane region" description="Helical" evidence="1">
    <location>
        <begin position="34"/>
        <end position="56"/>
    </location>
</feature>